<dbReference type="InterPro" id="IPR003838">
    <property type="entry name" value="ABC3_permease_C"/>
</dbReference>
<accession>A0ABS5DVN1</accession>
<feature type="transmembrane region" description="Helical" evidence="6">
    <location>
        <begin position="361"/>
        <end position="389"/>
    </location>
</feature>
<feature type="domain" description="ABC3 transporter permease C-terminal" evidence="7">
    <location>
        <begin position="737"/>
        <end position="852"/>
    </location>
</feature>
<sequence length="862" mass="90257">MGLSRSLRLFAELSWPALRDQAGRQGLALLAIVLGVALGFAVHVLNSTALAEFSSAATSLQGQPDVVLRSEAALGLPEALLANLAADPQVQWASPRLDGQALAHDVQGQAFGLRLVGWDLLQGASLHPDLLPQDRAADTLPASPLAGLDPQIISLNPAAQQRLGGQAHTLSLRVAQADTGQAQSHTFKIGPSHRAAGSPLAVLDIAAAQLVLGKLGRLDRIDVRLAAGVDAAQWAAAQRWPAGVSAAPPLDEGSRLSEMTRAYRVNLSLLSLMALFTGSFLVFAVMSLSVAQRLPQWALLGVLGMTGAERARLVLLEAALLGGLGSVLGLALGWGVAQWALQALGANLGLGHLSAGMSVTQLPWAAAGLFGGLGLALSLLSAALPALTVRRLPAAQVLKGLGSGSGPSTPPWLGPLLLLLGLGLALLPPPPKTWPLAGVPLAAYAAMLCMLLGGIATVPTALRAGLALLRGWPGAKQQALVLLVEQRARDQAGEASRALAGVLVSLSLSVAMLVMVGSFRDSLTQWLNQMLPADLYLRSSLQVQQGSASLSAPLPPAFLAALQSSSVVRAFEPQRSDEVQMGGQRFALLAKKVDEAQLPLAQALATAETPSGQTPIYISEALRDSLQLQTGDSVAMRLRSELPPLQGFVRGVWRDYARQSGAVLMPLSDYQAWTQDQRINEVKVWLAPGQSSAQAQQALRALAAQPDDLELADSQELREVSMKIFDRSFAVTVWLQAVTLAIGVFGIAASQSAQVLARRREFGLLLHLGLTRAGVLRLLAAESALLCSVGCLAGLGLGLGLSAVLIWVVNPQSFHWSMDMSLPWPRLGVLLLTVFAAGVLSALLAARQAASKAAVQSVKEDW</sequence>
<keyword evidence="5 6" id="KW-0472">Membrane</keyword>
<comment type="subcellular location">
    <subcellularLocation>
        <location evidence="1">Cell membrane</location>
        <topology evidence="1">Multi-pass membrane protein</topology>
    </subcellularLocation>
</comment>
<evidence type="ECO:0000256" key="6">
    <source>
        <dbReference type="SAM" id="Phobius"/>
    </source>
</evidence>
<keyword evidence="10" id="KW-1185">Reference proteome</keyword>
<feature type="transmembrane region" description="Helical" evidence="6">
    <location>
        <begin position="265"/>
        <end position="288"/>
    </location>
</feature>
<feature type="transmembrane region" description="Helical" evidence="6">
    <location>
        <begin position="26"/>
        <end position="45"/>
    </location>
</feature>
<evidence type="ECO:0000313" key="10">
    <source>
        <dbReference type="Proteomes" id="UP000672097"/>
    </source>
</evidence>
<keyword evidence="4 6" id="KW-1133">Transmembrane helix</keyword>
<feature type="transmembrane region" description="Helical" evidence="6">
    <location>
        <begin position="498"/>
        <end position="519"/>
    </location>
</feature>
<feature type="domain" description="MacB-like periplasmic core" evidence="8">
    <location>
        <begin position="503"/>
        <end position="702"/>
    </location>
</feature>
<feature type="domain" description="ABC3 transporter permease C-terminal" evidence="7">
    <location>
        <begin position="269"/>
        <end position="393"/>
    </location>
</feature>
<dbReference type="InterPro" id="IPR038766">
    <property type="entry name" value="Membrane_comp_ABC_pdt"/>
</dbReference>
<keyword evidence="2" id="KW-1003">Cell membrane</keyword>
<evidence type="ECO:0000313" key="9">
    <source>
        <dbReference type="EMBL" id="MBQ0935201.1"/>
    </source>
</evidence>
<gene>
    <name evidence="9" type="ORF">KAK11_07680</name>
</gene>
<reference evidence="9 10" key="1">
    <citation type="submission" date="2021-04" db="EMBL/GenBank/DDBJ databases">
        <title>The genome sequence of type strain Ideonella paludis KCTC 32238.</title>
        <authorList>
            <person name="Liu Y."/>
        </authorList>
    </citation>
    <scope>NUCLEOTIDE SEQUENCE [LARGE SCALE GENOMIC DNA]</scope>
    <source>
        <strain evidence="9 10">KCTC 32238</strain>
    </source>
</reference>
<feature type="transmembrane region" description="Helical" evidence="6">
    <location>
        <begin position="441"/>
        <end position="462"/>
    </location>
</feature>
<keyword evidence="3 6" id="KW-0812">Transmembrane</keyword>
<feature type="transmembrane region" description="Helical" evidence="6">
    <location>
        <begin position="318"/>
        <end position="341"/>
    </location>
</feature>
<dbReference type="InterPro" id="IPR025857">
    <property type="entry name" value="MacB_PCD"/>
</dbReference>
<evidence type="ECO:0000256" key="5">
    <source>
        <dbReference type="ARBA" id="ARBA00023136"/>
    </source>
</evidence>
<feature type="transmembrane region" description="Helical" evidence="6">
    <location>
        <begin position="733"/>
        <end position="757"/>
    </location>
</feature>
<evidence type="ECO:0000256" key="2">
    <source>
        <dbReference type="ARBA" id="ARBA00022475"/>
    </source>
</evidence>
<protein>
    <submittedName>
        <fullName evidence="9">ABC transporter permease</fullName>
    </submittedName>
</protein>
<evidence type="ECO:0000259" key="7">
    <source>
        <dbReference type="Pfam" id="PF02687"/>
    </source>
</evidence>
<dbReference type="PANTHER" id="PTHR30287:SF2">
    <property type="entry name" value="BLL1001 PROTEIN"/>
    <property type="match status" value="1"/>
</dbReference>
<organism evidence="9 10">
    <name type="scientific">Ideonella paludis</name>
    <dbReference type="NCBI Taxonomy" id="1233411"/>
    <lineage>
        <taxon>Bacteria</taxon>
        <taxon>Pseudomonadati</taxon>
        <taxon>Pseudomonadota</taxon>
        <taxon>Betaproteobacteria</taxon>
        <taxon>Burkholderiales</taxon>
        <taxon>Sphaerotilaceae</taxon>
        <taxon>Ideonella</taxon>
    </lineage>
</organism>
<dbReference type="PANTHER" id="PTHR30287">
    <property type="entry name" value="MEMBRANE COMPONENT OF PREDICTED ABC SUPERFAMILY METABOLITE UPTAKE TRANSPORTER"/>
    <property type="match status" value="1"/>
</dbReference>
<dbReference type="Proteomes" id="UP000672097">
    <property type="component" value="Unassembled WGS sequence"/>
</dbReference>
<dbReference type="RefSeq" id="WP_210807861.1">
    <property type="nucleotide sequence ID" value="NZ_JAGQDG010000002.1"/>
</dbReference>
<comment type="caution">
    <text evidence="9">The sequence shown here is derived from an EMBL/GenBank/DDBJ whole genome shotgun (WGS) entry which is preliminary data.</text>
</comment>
<evidence type="ECO:0000256" key="4">
    <source>
        <dbReference type="ARBA" id="ARBA00022989"/>
    </source>
</evidence>
<evidence type="ECO:0000259" key="8">
    <source>
        <dbReference type="Pfam" id="PF12704"/>
    </source>
</evidence>
<proteinExistence type="predicted"/>
<name>A0ABS5DVN1_9BURK</name>
<feature type="transmembrane region" description="Helical" evidence="6">
    <location>
        <begin position="778"/>
        <end position="807"/>
    </location>
</feature>
<dbReference type="EMBL" id="JAGQDG010000002">
    <property type="protein sequence ID" value="MBQ0935201.1"/>
    <property type="molecule type" value="Genomic_DNA"/>
</dbReference>
<dbReference type="Pfam" id="PF02687">
    <property type="entry name" value="FtsX"/>
    <property type="match status" value="2"/>
</dbReference>
<feature type="transmembrane region" description="Helical" evidence="6">
    <location>
        <begin position="827"/>
        <end position="846"/>
    </location>
</feature>
<feature type="transmembrane region" description="Helical" evidence="6">
    <location>
        <begin position="410"/>
        <end position="429"/>
    </location>
</feature>
<evidence type="ECO:0000256" key="1">
    <source>
        <dbReference type="ARBA" id="ARBA00004651"/>
    </source>
</evidence>
<evidence type="ECO:0000256" key="3">
    <source>
        <dbReference type="ARBA" id="ARBA00022692"/>
    </source>
</evidence>
<dbReference type="Pfam" id="PF12704">
    <property type="entry name" value="MacB_PCD"/>
    <property type="match status" value="1"/>
</dbReference>